<proteinExistence type="predicted"/>
<evidence type="ECO:0000313" key="1">
    <source>
        <dbReference type="EMBL" id="KAJ4717966.1"/>
    </source>
</evidence>
<protein>
    <submittedName>
        <fullName evidence="1">Uncharacterized protein</fullName>
    </submittedName>
</protein>
<sequence>MANGNQSTKLKAGDCIFFLIILSHFLIIFVDGRRVEFLKNRELLMHEGTVKTIESEDGDVIDCVDIYKQPAFNHPLLKNHTIQMEPSMHLREIEAENNSNIFSQNWLKNGECPDETIPIIRTQASVFQRKQIKNSVDFNTAPGHEYAQVTLVGGNYYGAQAAINVWNPITSKDEFSLAQIWVLSGQEKELNSMEAGWIVSSGENQTKLFIFWTSDGYQSTGCYNLLCPGFVQVNKNIALGSAIAPVSSYGEKQYEIGIIIRKDRQTGNWWLQVQNQLLGYWPGSIFTSLAESSTAINWGGEITNNMVEGQHTQTFMGSGHFSDEGFGKASYFWNLAYFDDSGTLKGPESLTPFATNPSCYDILIADNMDHGVSFYYGGSGFSSQCP</sequence>
<reference evidence="1 2" key="1">
    <citation type="journal article" date="2023" name="Science">
        <title>Complex scaffold remodeling in plant triterpene biosynthesis.</title>
        <authorList>
            <person name="De La Pena R."/>
            <person name="Hodgson H."/>
            <person name="Liu J.C."/>
            <person name="Stephenson M.J."/>
            <person name="Martin A.C."/>
            <person name="Owen C."/>
            <person name="Harkess A."/>
            <person name="Leebens-Mack J."/>
            <person name="Jimenez L.E."/>
            <person name="Osbourn A."/>
            <person name="Sattely E.S."/>
        </authorList>
    </citation>
    <scope>NUCLEOTIDE SEQUENCE [LARGE SCALE GENOMIC DNA]</scope>
    <source>
        <strain evidence="2">cv. JPN11</strain>
        <tissue evidence="1">Leaf</tissue>
    </source>
</reference>
<accession>A0ACC1Y2K9</accession>
<evidence type="ECO:0000313" key="2">
    <source>
        <dbReference type="Proteomes" id="UP001164539"/>
    </source>
</evidence>
<comment type="caution">
    <text evidence="1">The sequence shown here is derived from an EMBL/GenBank/DDBJ whole genome shotgun (WGS) entry which is preliminary data.</text>
</comment>
<dbReference type="EMBL" id="CM051398">
    <property type="protein sequence ID" value="KAJ4717966.1"/>
    <property type="molecule type" value="Genomic_DNA"/>
</dbReference>
<organism evidence="1 2">
    <name type="scientific">Melia azedarach</name>
    <name type="common">Chinaberry tree</name>
    <dbReference type="NCBI Taxonomy" id="155640"/>
    <lineage>
        <taxon>Eukaryota</taxon>
        <taxon>Viridiplantae</taxon>
        <taxon>Streptophyta</taxon>
        <taxon>Embryophyta</taxon>
        <taxon>Tracheophyta</taxon>
        <taxon>Spermatophyta</taxon>
        <taxon>Magnoliopsida</taxon>
        <taxon>eudicotyledons</taxon>
        <taxon>Gunneridae</taxon>
        <taxon>Pentapetalae</taxon>
        <taxon>rosids</taxon>
        <taxon>malvids</taxon>
        <taxon>Sapindales</taxon>
        <taxon>Meliaceae</taxon>
        <taxon>Melia</taxon>
    </lineage>
</organism>
<keyword evidence="2" id="KW-1185">Reference proteome</keyword>
<gene>
    <name evidence="1" type="ORF">OWV82_009710</name>
</gene>
<name>A0ACC1Y2K9_MELAZ</name>
<dbReference type="Proteomes" id="UP001164539">
    <property type="component" value="Chromosome 5"/>
</dbReference>